<dbReference type="RefSeq" id="WP_124396440.1">
    <property type="nucleotide sequence ID" value="NZ_BHYM01000119.1"/>
</dbReference>
<dbReference type="Pfam" id="PF12680">
    <property type="entry name" value="SnoaL_2"/>
    <property type="match status" value="1"/>
</dbReference>
<reference evidence="2 3" key="1">
    <citation type="submission" date="2018-11" db="EMBL/GenBank/DDBJ databases">
        <title>Microbial catabolism of amino acid.</title>
        <authorList>
            <person name="Hibi M."/>
            <person name="Ogawa J."/>
        </authorList>
    </citation>
    <scope>NUCLEOTIDE SEQUENCE [LARGE SCALE GENOMIC DNA]</scope>
    <source>
        <strain evidence="2 3">C31-06</strain>
    </source>
</reference>
<organism evidence="2 3">
    <name type="scientific">Rhodococcus wratislaviensis</name>
    <name type="common">Tsukamurella wratislaviensis</name>
    <dbReference type="NCBI Taxonomy" id="44752"/>
    <lineage>
        <taxon>Bacteria</taxon>
        <taxon>Bacillati</taxon>
        <taxon>Actinomycetota</taxon>
        <taxon>Actinomycetes</taxon>
        <taxon>Mycobacteriales</taxon>
        <taxon>Nocardiaceae</taxon>
        <taxon>Rhodococcus</taxon>
    </lineage>
</organism>
<feature type="domain" description="SnoaL-like" evidence="1">
    <location>
        <begin position="9"/>
        <end position="113"/>
    </location>
</feature>
<dbReference type="InterPro" id="IPR032710">
    <property type="entry name" value="NTF2-like_dom_sf"/>
</dbReference>
<evidence type="ECO:0000313" key="3">
    <source>
        <dbReference type="Proteomes" id="UP000287519"/>
    </source>
</evidence>
<dbReference type="InterPro" id="IPR037401">
    <property type="entry name" value="SnoaL-like"/>
</dbReference>
<dbReference type="Proteomes" id="UP000287519">
    <property type="component" value="Unassembled WGS sequence"/>
</dbReference>
<evidence type="ECO:0000259" key="1">
    <source>
        <dbReference type="Pfam" id="PF12680"/>
    </source>
</evidence>
<evidence type="ECO:0000313" key="2">
    <source>
        <dbReference type="EMBL" id="GCE44923.1"/>
    </source>
</evidence>
<comment type="caution">
    <text evidence="2">The sequence shown here is derived from an EMBL/GenBank/DDBJ whole genome shotgun (WGS) entry which is preliminary data.</text>
</comment>
<dbReference type="PANTHER" id="PTHR41252:SF1">
    <property type="entry name" value="BLR2505 PROTEIN"/>
    <property type="match status" value="1"/>
</dbReference>
<dbReference type="SUPFAM" id="SSF54427">
    <property type="entry name" value="NTF2-like"/>
    <property type="match status" value="1"/>
</dbReference>
<gene>
    <name evidence="2" type="ORF">Rhow_000549</name>
</gene>
<protein>
    <recommendedName>
        <fullName evidence="1">SnoaL-like domain-containing protein</fullName>
    </recommendedName>
</protein>
<accession>A0A402CN37</accession>
<dbReference type="EMBL" id="BHYM01000119">
    <property type="protein sequence ID" value="GCE44923.1"/>
    <property type="molecule type" value="Genomic_DNA"/>
</dbReference>
<proteinExistence type="predicted"/>
<dbReference type="AlphaFoldDB" id="A0A402CN37"/>
<sequence length="132" mass="14640">MSAITAVCQEYFDAVGRGDTATLTTLVTDDFVHELMGSTVFAGKRNIREVSELVVDLRKSTVSGVEFTFESQTEQDDRFAAIVHGRSELMEGGRFDNLYVIFVEIRDGKIARMRELTDTKYTDATRGSAVSA</sequence>
<dbReference type="PANTHER" id="PTHR41252">
    <property type="entry name" value="BLR2505 PROTEIN"/>
    <property type="match status" value="1"/>
</dbReference>
<dbReference type="Gene3D" id="3.10.450.50">
    <property type="match status" value="1"/>
</dbReference>
<name>A0A402CN37_RHOWR</name>
<dbReference type="OrthoDB" id="6657864at2"/>
<keyword evidence="3" id="KW-1185">Reference proteome</keyword>